<keyword evidence="5" id="KW-1185">Reference proteome</keyword>
<dbReference type="EMBL" id="JAFFTA010000011">
    <property type="protein sequence ID" value="MBM9913284.1"/>
    <property type="molecule type" value="Genomic_DNA"/>
</dbReference>
<evidence type="ECO:0000256" key="1">
    <source>
        <dbReference type="ARBA" id="ARBA00006484"/>
    </source>
</evidence>
<dbReference type="PRINTS" id="PR00081">
    <property type="entry name" value="GDHRDH"/>
</dbReference>
<protein>
    <submittedName>
        <fullName evidence="3">SDR family NAD(P)-dependent oxidoreductase</fullName>
    </submittedName>
</protein>
<accession>A0AAW4GFM0</accession>
<dbReference type="RefSeq" id="WP_205405638.1">
    <property type="nucleotide sequence ID" value="NZ_JAFFTA010000011.1"/>
</dbReference>
<name>A0AAW4GFM0_9GAMM</name>
<reference evidence="3" key="2">
    <citation type="submission" date="2021-01" db="EMBL/GenBank/DDBJ databases">
        <authorList>
            <person name="Yu Y."/>
        </authorList>
    </citation>
    <scope>NUCLEOTIDE SEQUENCE</scope>
    <source>
        <strain evidence="3">As-5</strain>
        <strain evidence="4">As-6</strain>
    </source>
</reference>
<dbReference type="PANTHER" id="PTHR44196:SF1">
    <property type="entry name" value="DEHYDROGENASE_REDUCTASE SDR FAMILY MEMBER 7B"/>
    <property type="match status" value="1"/>
</dbReference>
<dbReference type="PANTHER" id="PTHR44196">
    <property type="entry name" value="DEHYDROGENASE/REDUCTASE SDR FAMILY MEMBER 7B"/>
    <property type="match status" value="1"/>
</dbReference>
<gene>
    <name evidence="3" type="ORF">JJW18_07355</name>
    <name evidence="4" type="ORF">JJW19_13290</name>
</gene>
<evidence type="ECO:0000313" key="4">
    <source>
        <dbReference type="EMBL" id="MBM9939119.1"/>
    </source>
</evidence>
<evidence type="ECO:0000313" key="3">
    <source>
        <dbReference type="EMBL" id="MBM9913284.1"/>
    </source>
</evidence>
<dbReference type="Pfam" id="PF00106">
    <property type="entry name" value="adh_short"/>
    <property type="match status" value="1"/>
</dbReference>
<reference evidence="5" key="1">
    <citation type="submission" date="2021-01" db="EMBL/GenBank/DDBJ databases">
        <title>Stenotrophomonas maltophilia.</title>
        <authorList>
            <person name="Yu Y."/>
        </authorList>
    </citation>
    <scope>NUCLEOTIDE SEQUENCE [LARGE SCALE GENOMIC DNA]</scope>
    <source>
        <strain evidence="5">As-6</strain>
    </source>
</reference>
<dbReference type="GO" id="GO:0016491">
    <property type="term" value="F:oxidoreductase activity"/>
    <property type="evidence" value="ECO:0007669"/>
    <property type="project" value="UniProtKB-KW"/>
</dbReference>
<dbReference type="Gene3D" id="3.40.50.720">
    <property type="entry name" value="NAD(P)-binding Rossmann-like Domain"/>
    <property type="match status" value="1"/>
</dbReference>
<dbReference type="InterPro" id="IPR036291">
    <property type="entry name" value="NAD(P)-bd_dom_sf"/>
</dbReference>
<evidence type="ECO:0000256" key="2">
    <source>
        <dbReference type="ARBA" id="ARBA00023002"/>
    </source>
</evidence>
<dbReference type="Proteomes" id="UP000784064">
    <property type="component" value="Unassembled WGS sequence"/>
</dbReference>
<dbReference type="CDD" id="cd05233">
    <property type="entry name" value="SDR_c"/>
    <property type="match status" value="1"/>
</dbReference>
<organism evidence="3 6">
    <name type="scientific">Stenotrophomonas lactitubi</name>
    <dbReference type="NCBI Taxonomy" id="2045214"/>
    <lineage>
        <taxon>Bacteria</taxon>
        <taxon>Pseudomonadati</taxon>
        <taxon>Pseudomonadota</taxon>
        <taxon>Gammaproteobacteria</taxon>
        <taxon>Lysobacterales</taxon>
        <taxon>Lysobacteraceae</taxon>
        <taxon>Stenotrophomonas</taxon>
    </lineage>
</organism>
<comment type="caution">
    <text evidence="3">The sequence shown here is derived from an EMBL/GenBank/DDBJ whole genome shotgun (WGS) entry which is preliminary data.</text>
</comment>
<evidence type="ECO:0000313" key="6">
    <source>
        <dbReference type="Proteomes" id="UP000784064"/>
    </source>
</evidence>
<evidence type="ECO:0000313" key="5">
    <source>
        <dbReference type="Proteomes" id="UP000749453"/>
    </source>
</evidence>
<sequence length="238" mass="25494">MKLMVIGASKGLGRAFVEGLCQPGDTVIGVSRTRPTQLDSDEGVDLHWIEADLSQPARAAASIAAQAPADLDVLIHNLGIWEETAFSDEYDFLNESDSALAQLVDVNITATLLLLKQLLPRVLGGRRPQLVLTGSTSALPRSGRPEVAFGASKFALNGIADALREGFRQQRLAVTTVQLGYLNTDDALSVPLQQAAARGNGEYVPLHDVVAMVRALLQLSPSSFVRELVLPAIADPRY</sequence>
<proteinExistence type="inferred from homology"/>
<dbReference type="SUPFAM" id="SSF51735">
    <property type="entry name" value="NAD(P)-binding Rossmann-fold domains"/>
    <property type="match status" value="1"/>
</dbReference>
<comment type="similarity">
    <text evidence="1">Belongs to the short-chain dehydrogenases/reductases (SDR) family.</text>
</comment>
<dbReference type="EMBL" id="JAFFTB010000022">
    <property type="protein sequence ID" value="MBM9939119.1"/>
    <property type="molecule type" value="Genomic_DNA"/>
</dbReference>
<dbReference type="GO" id="GO:0016020">
    <property type="term" value="C:membrane"/>
    <property type="evidence" value="ECO:0007669"/>
    <property type="project" value="TreeGrafter"/>
</dbReference>
<keyword evidence="2" id="KW-0560">Oxidoreductase</keyword>
<dbReference type="Proteomes" id="UP000749453">
    <property type="component" value="Unassembled WGS sequence"/>
</dbReference>
<dbReference type="InterPro" id="IPR002347">
    <property type="entry name" value="SDR_fam"/>
</dbReference>
<dbReference type="AlphaFoldDB" id="A0AAW4GFM0"/>